<dbReference type="AlphaFoldDB" id="A0A8K0T3R5"/>
<evidence type="ECO:0000256" key="5">
    <source>
        <dbReference type="ARBA" id="ARBA00023002"/>
    </source>
</evidence>
<dbReference type="PANTHER" id="PTHR47356">
    <property type="entry name" value="FAD-DEPENDENT MONOOXYGENASE ASQG-RELATED"/>
    <property type="match status" value="1"/>
</dbReference>
<evidence type="ECO:0000256" key="1">
    <source>
        <dbReference type="ARBA" id="ARBA00001974"/>
    </source>
</evidence>
<gene>
    <name evidence="8" type="ORF">B0I35DRAFT_404824</name>
</gene>
<evidence type="ECO:0000259" key="7">
    <source>
        <dbReference type="Pfam" id="PF01494"/>
    </source>
</evidence>
<dbReference type="InterPro" id="IPR002938">
    <property type="entry name" value="FAD-bd"/>
</dbReference>
<dbReference type="Proteomes" id="UP000813444">
    <property type="component" value="Unassembled WGS sequence"/>
</dbReference>
<dbReference type="InterPro" id="IPR050562">
    <property type="entry name" value="FAD_mOase_fung"/>
</dbReference>
<organism evidence="8 9">
    <name type="scientific">Stachybotrys elegans</name>
    <dbReference type="NCBI Taxonomy" id="80388"/>
    <lineage>
        <taxon>Eukaryota</taxon>
        <taxon>Fungi</taxon>
        <taxon>Dikarya</taxon>
        <taxon>Ascomycota</taxon>
        <taxon>Pezizomycotina</taxon>
        <taxon>Sordariomycetes</taxon>
        <taxon>Hypocreomycetidae</taxon>
        <taxon>Hypocreales</taxon>
        <taxon>Stachybotryaceae</taxon>
        <taxon>Stachybotrys</taxon>
    </lineage>
</organism>
<sequence length="440" mass="48498">MIQNFKVIVVGGGPSGLITAHALHQANIDFVVLERRTAILEDVGASLILDPTSLRVLSQLGLWDELERAGTELKRVQSFTKDGRLFKDSSANILIHECHGSSFRAFHRADLVKILYDGLAPSAKEKVLSGKGVVEIDQSEDSVNVVCSDGATYIGSIVIGADGVHSQTRRQMRKAVLKKNPTAKWDDEFPFIATYRCLWGNFPTPAATPPGYASETHHQDRSIMYVAGKKRGWIFVYEKLPAPTNRRAVYTIDDMEALASGLADWPVSETLTLGDVFDKSRAGMSDLQEGLVDNLSNGRLVLVGDSGHKFTPNSGLGLNSGIQDVTAICNGINAAISESADGHPDAATLERVFKSYREARHGPLEVALSRSMDTTRTHAWASTWYYLLSQYLITPFVEHVLYRYLVSRSLRAALVLDYVSGEEPFKGFLSWFNPIRPVKK</sequence>
<reference evidence="8" key="1">
    <citation type="journal article" date="2021" name="Nat. Commun.">
        <title>Genetic determinants of endophytism in the Arabidopsis root mycobiome.</title>
        <authorList>
            <person name="Mesny F."/>
            <person name="Miyauchi S."/>
            <person name="Thiergart T."/>
            <person name="Pickel B."/>
            <person name="Atanasova L."/>
            <person name="Karlsson M."/>
            <person name="Huettel B."/>
            <person name="Barry K.W."/>
            <person name="Haridas S."/>
            <person name="Chen C."/>
            <person name="Bauer D."/>
            <person name="Andreopoulos W."/>
            <person name="Pangilinan J."/>
            <person name="LaButti K."/>
            <person name="Riley R."/>
            <person name="Lipzen A."/>
            <person name="Clum A."/>
            <person name="Drula E."/>
            <person name="Henrissat B."/>
            <person name="Kohler A."/>
            <person name="Grigoriev I.V."/>
            <person name="Martin F.M."/>
            <person name="Hacquard S."/>
        </authorList>
    </citation>
    <scope>NUCLEOTIDE SEQUENCE</scope>
    <source>
        <strain evidence="8">MPI-CAGE-CH-0235</strain>
    </source>
</reference>
<protein>
    <recommendedName>
        <fullName evidence="7">FAD-binding domain-containing protein</fullName>
    </recommendedName>
</protein>
<dbReference type="InterPro" id="IPR036188">
    <property type="entry name" value="FAD/NAD-bd_sf"/>
</dbReference>
<keyword evidence="3" id="KW-0285">Flavoprotein</keyword>
<comment type="caution">
    <text evidence="8">The sequence shown here is derived from an EMBL/GenBank/DDBJ whole genome shotgun (WGS) entry which is preliminary data.</text>
</comment>
<evidence type="ECO:0000313" key="9">
    <source>
        <dbReference type="Proteomes" id="UP000813444"/>
    </source>
</evidence>
<keyword evidence="6" id="KW-0503">Monooxygenase</keyword>
<comment type="similarity">
    <text evidence="2">Belongs to the paxM FAD-dependent monooxygenase family.</text>
</comment>
<evidence type="ECO:0000256" key="4">
    <source>
        <dbReference type="ARBA" id="ARBA00022827"/>
    </source>
</evidence>
<evidence type="ECO:0000256" key="6">
    <source>
        <dbReference type="ARBA" id="ARBA00023033"/>
    </source>
</evidence>
<dbReference type="EMBL" id="JAGPNK010000001">
    <property type="protein sequence ID" value="KAH7329633.1"/>
    <property type="molecule type" value="Genomic_DNA"/>
</dbReference>
<dbReference type="Pfam" id="PF01494">
    <property type="entry name" value="FAD_binding_3"/>
    <property type="match status" value="1"/>
</dbReference>
<dbReference type="Gene3D" id="3.50.50.60">
    <property type="entry name" value="FAD/NAD(P)-binding domain"/>
    <property type="match status" value="1"/>
</dbReference>
<keyword evidence="9" id="KW-1185">Reference proteome</keyword>
<accession>A0A8K0T3R5</accession>
<dbReference type="GO" id="GO:0071949">
    <property type="term" value="F:FAD binding"/>
    <property type="evidence" value="ECO:0007669"/>
    <property type="project" value="InterPro"/>
</dbReference>
<comment type="cofactor">
    <cofactor evidence="1">
        <name>FAD</name>
        <dbReference type="ChEBI" id="CHEBI:57692"/>
    </cofactor>
</comment>
<dbReference type="OrthoDB" id="2431938at2759"/>
<dbReference type="SUPFAM" id="SSF51905">
    <property type="entry name" value="FAD/NAD(P)-binding domain"/>
    <property type="match status" value="1"/>
</dbReference>
<evidence type="ECO:0000313" key="8">
    <source>
        <dbReference type="EMBL" id="KAH7329633.1"/>
    </source>
</evidence>
<dbReference type="PANTHER" id="PTHR47356:SF2">
    <property type="entry name" value="FAD-BINDING DOMAIN-CONTAINING PROTEIN-RELATED"/>
    <property type="match status" value="1"/>
</dbReference>
<dbReference type="PRINTS" id="PR00420">
    <property type="entry name" value="RNGMNOXGNASE"/>
</dbReference>
<keyword evidence="5" id="KW-0560">Oxidoreductase</keyword>
<dbReference type="GO" id="GO:0004497">
    <property type="term" value="F:monooxygenase activity"/>
    <property type="evidence" value="ECO:0007669"/>
    <property type="project" value="UniProtKB-KW"/>
</dbReference>
<keyword evidence="4" id="KW-0274">FAD</keyword>
<evidence type="ECO:0000256" key="2">
    <source>
        <dbReference type="ARBA" id="ARBA00007992"/>
    </source>
</evidence>
<feature type="domain" description="FAD-binding" evidence="7">
    <location>
        <begin position="6"/>
        <end position="341"/>
    </location>
</feature>
<name>A0A8K0T3R5_9HYPO</name>
<proteinExistence type="inferred from homology"/>
<evidence type="ECO:0000256" key="3">
    <source>
        <dbReference type="ARBA" id="ARBA00022630"/>
    </source>
</evidence>